<keyword evidence="2" id="KW-1185">Reference proteome</keyword>
<organism evidence="1 2">
    <name type="scientific">Paludibacterium paludis</name>
    <dbReference type="NCBI Taxonomy" id="1225769"/>
    <lineage>
        <taxon>Bacteria</taxon>
        <taxon>Pseudomonadati</taxon>
        <taxon>Pseudomonadota</taxon>
        <taxon>Betaproteobacteria</taxon>
        <taxon>Neisseriales</taxon>
        <taxon>Chromobacteriaceae</taxon>
        <taxon>Paludibacterium</taxon>
    </lineage>
</organism>
<protein>
    <submittedName>
        <fullName evidence="1">Uncharacterized protein</fullName>
    </submittedName>
</protein>
<dbReference type="AlphaFoldDB" id="A0A918P592"/>
<accession>A0A918P592</accession>
<dbReference type="EMBL" id="BMYX01000015">
    <property type="protein sequence ID" value="GGY21119.1"/>
    <property type="molecule type" value="Genomic_DNA"/>
</dbReference>
<dbReference type="RefSeq" id="WP_189535004.1">
    <property type="nucleotide sequence ID" value="NZ_BMYX01000015.1"/>
</dbReference>
<gene>
    <name evidence="1" type="ORF">GCM10011289_26010</name>
</gene>
<dbReference type="Proteomes" id="UP000645257">
    <property type="component" value="Unassembled WGS sequence"/>
</dbReference>
<proteinExistence type="predicted"/>
<name>A0A918P592_9NEIS</name>
<comment type="caution">
    <text evidence="1">The sequence shown here is derived from an EMBL/GenBank/DDBJ whole genome shotgun (WGS) entry which is preliminary data.</text>
</comment>
<evidence type="ECO:0000313" key="1">
    <source>
        <dbReference type="EMBL" id="GGY21119.1"/>
    </source>
</evidence>
<evidence type="ECO:0000313" key="2">
    <source>
        <dbReference type="Proteomes" id="UP000645257"/>
    </source>
</evidence>
<reference evidence="1" key="2">
    <citation type="submission" date="2020-09" db="EMBL/GenBank/DDBJ databases">
        <authorList>
            <person name="Sun Q."/>
            <person name="Kim S."/>
        </authorList>
    </citation>
    <scope>NUCLEOTIDE SEQUENCE</scope>
    <source>
        <strain evidence="1">KCTC 32182</strain>
    </source>
</reference>
<reference evidence="1" key="1">
    <citation type="journal article" date="2014" name="Int. J. Syst. Evol. Microbiol.">
        <title>Complete genome sequence of Corynebacterium casei LMG S-19264T (=DSM 44701T), isolated from a smear-ripened cheese.</title>
        <authorList>
            <consortium name="US DOE Joint Genome Institute (JGI-PGF)"/>
            <person name="Walter F."/>
            <person name="Albersmeier A."/>
            <person name="Kalinowski J."/>
            <person name="Ruckert C."/>
        </authorList>
    </citation>
    <scope>NUCLEOTIDE SEQUENCE</scope>
    <source>
        <strain evidence="1">KCTC 32182</strain>
    </source>
</reference>
<sequence length="243" mass="26883">MISSILTSGPAAGMQAAPQQEDRIAMIRDLMCIRQNPETPTAPHNGADLLQRRQSILAHRDWASTQKSAALRELAREMMRSGQWSDIPAARTFLLTCVEDQAELRATCLNLVCHLPVVSLFYFDSIEQHQLSVFILALALGPMSEEEKQQWQAVADMLPARQIASVLTQYLIGYQNACLQACREGRLTGDEAIERIESMASRFPEVVSRRIAGVALRNAAVENHARALIEQITAHRPAAAPTV</sequence>